<reference evidence="2" key="1">
    <citation type="submission" date="2017-02" db="EMBL/GenBank/DDBJ databases">
        <authorList>
            <person name="Varghese N."/>
            <person name="Submissions S."/>
        </authorList>
    </citation>
    <scope>NUCLEOTIDE SEQUENCE [LARGE SCALE GENOMIC DNA]</scope>
    <source>
        <strain evidence="2">ATCC 700200</strain>
    </source>
</reference>
<dbReference type="Proteomes" id="UP000190774">
    <property type="component" value="Unassembled WGS sequence"/>
</dbReference>
<name>A0A1T4YH62_9BACT</name>
<dbReference type="OrthoDB" id="196395at2"/>
<evidence type="ECO:0000313" key="1">
    <source>
        <dbReference type="EMBL" id="SKB01000.1"/>
    </source>
</evidence>
<evidence type="ECO:0000313" key="2">
    <source>
        <dbReference type="Proteomes" id="UP000190774"/>
    </source>
</evidence>
<keyword evidence="2" id="KW-1185">Reference proteome</keyword>
<dbReference type="EMBL" id="FUYE01000011">
    <property type="protein sequence ID" value="SKB01000.1"/>
    <property type="molecule type" value="Genomic_DNA"/>
</dbReference>
<organism evidence="1 2">
    <name type="scientific">Prosthecobacter debontii</name>
    <dbReference type="NCBI Taxonomy" id="48467"/>
    <lineage>
        <taxon>Bacteria</taxon>
        <taxon>Pseudomonadati</taxon>
        <taxon>Verrucomicrobiota</taxon>
        <taxon>Verrucomicrobiia</taxon>
        <taxon>Verrucomicrobiales</taxon>
        <taxon>Verrucomicrobiaceae</taxon>
        <taxon>Prosthecobacter</taxon>
    </lineage>
</organism>
<gene>
    <name evidence="1" type="ORF">SAMN02745166_03281</name>
</gene>
<accession>A0A1T4YH62</accession>
<sequence length="83" mass="9608">MTTDPIILIPPTHEQSVYGFHVEERLLTRFLEFLEQKGLSPWRPPVPLDKNDANEQPLIQVDVESKATQAMMEDLKTEFLSQE</sequence>
<protein>
    <submittedName>
        <fullName evidence="1">Uncharacterized protein</fullName>
    </submittedName>
</protein>
<dbReference type="RefSeq" id="WP_078814469.1">
    <property type="nucleotide sequence ID" value="NZ_FUYE01000011.1"/>
</dbReference>
<dbReference type="STRING" id="48467.SAMN02745166_03281"/>
<dbReference type="AlphaFoldDB" id="A0A1T4YH62"/>
<proteinExistence type="predicted"/>